<dbReference type="CDD" id="cd00082">
    <property type="entry name" value="HisKA"/>
    <property type="match status" value="1"/>
</dbReference>
<comment type="function">
    <text evidence="14">Member of a two-component regulatory system.</text>
</comment>
<keyword evidence="9 14" id="KW-0418">Kinase</keyword>
<evidence type="ECO:0000256" key="9">
    <source>
        <dbReference type="ARBA" id="ARBA00022777"/>
    </source>
</evidence>
<feature type="domain" description="HAMP" evidence="16">
    <location>
        <begin position="182"/>
        <end position="235"/>
    </location>
</feature>
<keyword evidence="11 14" id="KW-1133">Transmembrane helix</keyword>
<dbReference type="PROSITE" id="PS50109">
    <property type="entry name" value="HIS_KIN"/>
    <property type="match status" value="1"/>
</dbReference>
<name>A0A2H9UL91_9GAMM</name>
<keyword evidence="4 14" id="KW-1003">Cell membrane</keyword>
<keyword evidence="14" id="KW-0997">Cell inner membrane</keyword>
<evidence type="ECO:0000256" key="1">
    <source>
        <dbReference type="ARBA" id="ARBA00000085"/>
    </source>
</evidence>
<keyword evidence="8 14" id="KW-0547">Nucleotide-binding</keyword>
<accession>A0A2H9UL91</accession>
<evidence type="ECO:0000256" key="12">
    <source>
        <dbReference type="ARBA" id="ARBA00023012"/>
    </source>
</evidence>
<dbReference type="SUPFAM" id="SSF55874">
    <property type="entry name" value="ATPase domain of HSP90 chaperone/DNA topoisomerase II/histidine kinase"/>
    <property type="match status" value="1"/>
</dbReference>
<sequence length="461" mass="52390">MNNPILLPLATRLSIAFALVSCVVFLSVALLSYQNMQQMIQAQQDQALAARISRIEIFLEDAQSFELLVQHPKLYENMLGQEDNLLLLQHQNNRLIEINPLQIHIPALHYTSALQFQNNQAEQPSTRLAFKQVQFDGRSYQLVAGKQLAEGQRILASYLSKLVLYSLLGILLSTLMAWLAGRYILKSMRQLMLATAQVNIQQPNQHIDVQSNTLEVQELRQAMNDMLANIQAAYQQLARFSEDISHELRTPLNNLIGQTQILLSRSREPAELENLLYSNLEEYERLSQMIESMLFIARVEHGGYAIEKQRFNLNDMLQELLEYFSFLAEEKQMHLKVDVPPDLSLTASTVLLQRAVANLISNAITYGQPGSEIIVSAQRLNHRIKISVLTPEVWIAEQHHPHLFERFYQIDDSRHEKAQTGGLGLAIVQSIMQLHQGQTTVENTPSGVIFSLSLPDEQTGF</sequence>
<dbReference type="InterPro" id="IPR003594">
    <property type="entry name" value="HATPase_dom"/>
</dbReference>
<dbReference type="SMART" id="SM00304">
    <property type="entry name" value="HAMP"/>
    <property type="match status" value="1"/>
</dbReference>
<dbReference type="InterPro" id="IPR005467">
    <property type="entry name" value="His_kinase_dom"/>
</dbReference>
<gene>
    <name evidence="17" type="ORF">CU320_08500</name>
</gene>
<reference evidence="17 18" key="2">
    <citation type="submission" date="2017-12" db="EMBL/GenBank/DDBJ databases">
        <title>Revising the taxonomy of the Acinetobacter lwoffii group: the description of Acinetobacter pseudolwoffii sp. nov. and emended description of Acinetobacter lwoffii.</title>
        <authorList>
            <person name="Nemec A."/>
        </authorList>
    </citation>
    <scope>NUCLEOTIDE SEQUENCE [LARGE SCALE GENOMIC DNA]</scope>
    <source>
        <strain evidence="17 18">ANC 5347</strain>
    </source>
</reference>
<protein>
    <recommendedName>
        <fullName evidence="14">Sensor protein</fullName>
        <ecNumber evidence="14">2.7.13.3</ecNumber>
    </recommendedName>
</protein>
<keyword evidence="5" id="KW-0597">Phosphoprotein</keyword>
<keyword evidence="13 14" id="KW-0472">Membrane</keyword>
<dbReference type="PANTHER" id="PTHR45528:SF1">
    <property type="entry name" value="SENSOR HISTIDINE KINASE CPXA"/>
    <property type="match status" value="1"/>
</dbReference>
<evidence type="ECO:0000256" key="2">
    <source>
        <dbReference type="ARBA" id="ARBA00004533"/>
    </source>
</evidence>
<dbReference type="GO" id="GO:0005524">
    <property type="term" value="F:ATP binding"/>
    <property type="evidence" value="ECO:0007669"/>
    <property type="project" value="UniProtKB-KW"/>
</dbReference>
<comment type="catalytic activity">
    <reaction evidence="1 14">
        <text>ATP + protein L-histidine = ADP + protein N-phospho-L-histidine.</text>
        <dbReference type="EC" id="2.7.13.3"/>
    </reaction>
</comment>
<evidence type="ECO:0000256" key="13">
    <source>
        <dbReference type="ARBA" id="ARBA00023136"/>
    </source>
</evidence>
<dbReference type="InterPro" id="IPR036097">
    <property type="entry name" value="HisK_dim/P_sf"/>
</dbReference>
<feature type="transmembrane region" description="Helical" evidence="14">
    <location>
        <begin position="162"/>
        <end position="185"/>
    </location>
</feature>
<feature type="transmembrane region" description="Helical" evidence="14">
    <location>
        <begin position="12"/>
        <end position="33"/>
    </location>
</feature>
<keyword evidence="6 14" id="KW-0808">Transferase</keyword>
<evidence type="ECO:0000256" key="8">
    <source>
        <dbReference type="ARBA" id="ARBA00022741"/>
    </source>
</evidence>
<dbReference type="Pfam" id="PF00512">
    <property type="entry name" value="HisKA"/>
    <property type="match status" value="1"/>
</dbReference>
<dbReference type="AlphaFoldDB" id="A0A2H9UL91"/>
<feature type="domain" description="Histidine kinase" evidence="15">
    <location>
        <begin position="243"/>
        <end position="458"/>
    </location>
</feature>
<evidence type="ECO:0000313" key="17">
    <source>
        <dbReference type="EMBL" id="PJI32464.1"/>
    </source>
</evidence>
<dbReference type="Gene3D" id="1.10.287.130">
    <property type="match status" value="1"/>
</dbReference>
<dbReference type="NCBIfam" id="TIGR01386">
    <property type="entry name" value="cztS_silS_copS"/>
    <property type="match status" value="1"/>
</dbReference>
<evidence type="ECO:0000256" key="10">
    <source>
        <dbReference type="ARBA" id="ARBA00022840"/>
    </source>
</evidence>
<dbReference type="InterPro" id="IPR003660">
    <property type="entry name" value="HAMP_dom"/>
</dbReference>
<dbReference type="PANTHER" id="PTHR45528">
    <property type="entry name" value="SENSOR HISTIDINE KINASE CPXA"/>
    <property type="match status" value="1"/>
</dbReference>
<dbReference type="GO" id="GO:0005886">
    <property type="term" value="C:plasma membrane"/>
    <property type="evidence" value="ECO:0007669"/>
    <property type="project" value="UniProtKB-SubCell"/>
</dbReference>
<dbReference type="RefSeq" id="WP_100357729.1">
    <property type="nucleotide sequence ID" value="NZ_CP083759.1"/>
</dbReference>
<dbReference type="InterPro" id="IPR004358">
    <property type="entry name" value="Sig_transdc_His_kin-like_C"/>
</dbReference>
<dbReference type="SUPFAM" id="SSF47384">
    <property type="entry name" value="Homodimeric domain of signal transducing histidine kinase"/>
    <property type="match status" value="1"/>
</dbReference>
<keyword evidence="10 14" id="KW-0067">ATP-binding</keyword>
<evidence type="ECO:0000256" key="4">
    <source>
        <dbReference type="ARBA" id="ARBA00022475"/>
    </source>
</evidence>
<dbReference type="InterPro" id="IPR003661">
    <property type="entry name" value="HisK_dim/P_dom"/>
</dbReference>
<comment type="caution">
    <text evidence="17">The sequence shown here is derived from an EMBL/GenBank/DDBJ whole genome shotgun (WGS) entry which is preliminary data.</text>
</comment>
<dbReference type="Pfam" id="PF02518">
    <property type="entry name" value="HATPase_c"/>
    <property type="match status" value="1"/>
</dbReference>
<dbReference type="SMART" id="SM00388">
    <property type="entry name" value="HisKA"/>
    <property type="match status" value="1"/>
</dbReference>
<reference evidence="17 18" key="1">
    <citation type="submission" date="2017-11" db="EMBL/GenBank/DDBJ databases">
        <authorList>
            <person name="Han C.G."/>
        </authorList>
    </citation>
    <scope>NUCLEOTIDE SEQUENCE [LARGE SCALE GENOMIC DNA]</scope>
    <source>
        <strain evidence="17 18">ANC 5347</strain>
    </source>
</reference>
<dbReference type="Gene3D" id="6.10.340.10">
    <property type="match status" value="1"/>
</dbReference>
<dbReference type="InterPro" id="IPR036890">
    <property type="entry name" value="HATPase_C_sf"/>
</dbReference>
<proteinExistence type="predicted"/>
<dbReference type="FunFam" id="1.10.287.130:FF:000001">
    <property type="entry name" value="Two-component sensor histidine kinase"/>
    <property type="match status" value="1"/>
</dbReference>
<evidence type="ECO:0000256" key="7">
    <source>
        <dbReference type="ARBA" id="ARBA00022692"/>
    </source>
</evidence>
<evidence type="ECO:0000313" key="18">
    <source>
        <dbReference type="Proteomes" id="UP000242351"/>
    </source>
</evidence>
<dbReference type="Gene3D" id="3.30.565.10">
    <property type="entry name" value="Histidine kinase-like ATPase, C-terminal domain"/>
    <property type="match status" value="1"/>
</dbReference>
<evidence type="ECO:0000256" key="6">
    <source>
        <dbReference type="ARBA" id="ARBA00022679"/>
    </source>
</evidence>
<evidence type="ECO:0000256" key="3">
    <source>
        <dbReference type="ARBA" id="ARBA00004651"/>
    </source>
</evidence>
<dbReference type="EMBL" id="PGOZ01000009">
    <property type="protein sequence ID" value="PJI32464.1"/>
    <property type="molecule type" value="Genomic_DNA"/>
</dbReference>
<dbReference type="Proteomes" id="UP000242351">
    <property type="component" value="Unassembled WGS sequence"/>
</dbReference>
<keyword evidence="7 14" id="KW-0812">Transmembrane</keyword>
<keyword evidence="12 14" id="KW-0902">Two-component regulatory system</keyword>
<dbReference type="EC" id="2.7.13.3" evidence="14"/>
<comment type="subcellular location">
    <subcellularLocation>
        <location evidence="2 14">Cell inner membrane</location>
    </subcellularLocation>
    <subcellularLocation>
        <location evidence="3">Cell membrane</location>
        <topology evidence="3">Multi-pass membrane protein</topology>
    </subcellularLocation>
</comment>
<dbReference type="PROSITE" id="PS50885">
    <property type="entry name" value="HAMP"/>
    <property type="match status" value="1"/>
</dbReference>
<evidence type="ECO:0000256" key="14">
    <source>
        <dbReference type="RuleBase" id="RU364088"/>
    </source>
</evidence>
<evidence type="ECO:0000259" key="16">
    <source>
        <dbReference type="PROSITE" id="PS50885"/>
    </source>
</evidence>
<dbReference type="GO" id="GO:0000155">
    <property type="term" value="F:phosphorelay sensor kinase activity"/>
    <property type="evidence" value="ECO:0007669"/>
    <property type="project" value="InterPro"/>
</dbReference>
<evidence type="ECO:0000256" key="11">
    <source>
        <dbReference type="ARBA" id="ARBA00022989"/>
    </source>
</evidence>
<organism evidence="17 18">
    <name type="scientific">Acinetobacter pseudolwoffii</name>
    <dbReference type="NCBI Taxonomy" id="2053287"/>
    <lineage>
        <taxon>Bacteria</taxon>
        <taxon>Pseudomonadati</taxon>
        <taxon>Pseudomonadota</taxon>
        <taxon>Gammaproteobacteria</taxon>
        <taxon>Moraxellales</taxon>
        <taxon>Moraxellaceae</taxon>
        <taxon>Acinetobacter</taxon>
    </lineage>
</organism>
<evidence type="ECO:0000256" key="5">
    <source>
        <dbReference type="ARBA" id="ARBA00022553"/>
    </source>
</evidence>
<dbReference type="SMART" id="SM00387">
    <property type="entry name" value="HATPase_c"/>
    <property type="match status" value="1"/>
</dbReference>
<dbReference type="InterPro" id="IPR006290">
    <property type="entry name" value="CztS_silS_copS"/>
</dbReference>
<dbReference type="CDD" id="cd00075">
    <property type="entry name" value="HATPase"/>
    <property type="match status" value="1"/>
</dbReference>
<evidence type="ECO:0000259" key="15">
    <source>
        <dbReference type="PROSITE" id="PS50109"/>
    </source>
</evidence>
<dbReference type="PRINTS" id="PR00344">
    <property type="entry name" value="BCTRLSENSOR"/>
</dbReference>
<dbReference type="InterPro" id="IPR050398">
    <property type="entry name" value="HssS/ArlS-like"/>
</dbReference>